<keyword evidence="2" id="KW-0408">Iron</keyword>
<keyword evidence="3" id="KW-0411">Iron-sulfur</keyword>
<dbReference type="RefSeq" id="WP_155310606.1">
    <property type="nucleotide sequence ID" value="NZ_AP021879.1"/>
</dbReference>
<dbReference type="GO" id="GO:0051536">
    <property type="term" value="F:iron-sulfur cluster binding"/>
    <property type="evidence" value="ECO:0007669"/>
    <property type="project" value="UniProtKB-KW"/>
</dbReference>
<dbReference type="PROSITE" id="PS51379">
    <property type="entry name" value="4FE4S_FER_2"/>
    <property type="match status" value="1"/>
</dbReference>
<sequence>MTQAVSIPIQDHDLLTGMRSFLTAIMEKSGIDAILVPARLSVKNRIMPMLISDPACLTEADPLSPAFPVNAAQQLTRLTRQPAGGRLAAVLRPCEVRAFNELVKLNQGRREDVLIISLDCPGALSNSDFRTFADGYDSLDAASRAFAATAFSSAPAGDLPEVTSACRACDHPVCDGGDIGIERFGDDQATDPVARAHTESGQAALTGLDFPPPQAPAEGRKAAIQSILAVRRRYRDGMFAEVAEATNTIPALSTYLADCVNCYNCRGACPVCYCTTCVFSTDTFRHEPFQYVQWARRKGEIKMPTDTLFFHLTRMAHMSCACVGCGQCTNACPNDIPLSDLFTYVARHTQGAFDYRAGLDINARPPMNGFEEEEYPEIVGL</sequence>
<dbReference type="Proteomes" id="UP000422108">
    <property type="component" value="Chromosome"/>
</dbReference>
<keyword evidence="1" id="KW-0479">Metal-binding</keyword>
<reference evidence="5 6" key="1">
    <citation type="submission" date="2019-11" db="EMBL/GenBank/DDBJ databases">
        <title>Comparative genomics of hydrocarbon-degrading Desulfosarcina strains.</title>
        <authorList>
            <person name="Watanabe M."/>
            <person name="Kojima H."/>
            <person name="Fukui M."/>
        </authorList>
    </citation>
    <scope>NUCLEOTIDE SEQUENCE [LARGE SCALE GENOMIC DNA]</scope>
    <source>
        <strain evidence="6">oXyS1</strain>
    </source>
</reference>
<dbReference type="InterPro" id="IPR017896">
    <property type="entry name" value="4Fe4S_Fe-S-bd"/>
</dbReference>
<dbReference type="InterPro" id="IPR009051">
    <property type="entry name" value="Helical_ferredxn"/>
</dbReference>
<dbReference type="PROSITE" id="PS00198">
    <property type="entry name" value="4FE4S_FER_1"/>
    <property type="match status" value="2"/>
</dbReference>
<dbReference type="GO" id="GO:0046872">
    <property type="term" value="F:metal ion binding"/>
    <property type="evidence" value="ECO:0007669"/>
    <property type="project" value="UniProtKB-KW"/>
</dbReference>
<dbReference type="EMBL" id="AP021879">
    <property type="protein sequence ID" value="BBO89402.1"/>
    <property type="molecule type" value="Genomic_DNA"/>
</dbReference>
<dbReference type="SUPFAM" id="SSF46548">
    <property type="entry name" value="alpha-helical ferredoxin"/>
    <property type="match status" value="1"/>
</dbReference>
<dbReference type="AlphaFoldDB" id="A0A5K8A9X4"/>
<proteinExistence type="predicted"/>
<keyword evidence="6" id="KW-1185">Reference proteome</keyword>
<name>A0A5K8A9X4_9BACT</name>
<accession>A0A5K8A9X4</accession>
<protein>
    <recommendedName>
        <fullName evidence="4">4Fe-4S ferredoxin-type domain-containing protein</fullName>
    </recommendedName>
</protein>
<dbReference type="InterPro" id="IPR017900">
    <property type="entry name" value="4Fe4S_Fe_S_CS"/>
</dbReference>
<evidence type="ECO:0000259" key="4">
    <source>
        <dbReference type="PROSITE" id="PS51379"/>
    </source>
</evidence>
<evidence type="ECO:0000313" key="5">
    <source>
        <dbReference type="EMBL" id="BBO89402.1"/>
    </source>
</evidence>
<evidence type="ECO:0000313" key="6">
    <source>
        <dbReference type="Proteomes" id="UP000422108"/>
    </source>
</evidence>
<evidence type="ECO:0000256" key="3">
    <source>
        <dbReference type="ARBA" id="ARBA00023014"/>
    </source>
</evidence>
<dbReference type="Gene3D" id="1.10.1060.10">
    <property type="entry name" value="Alpha-helical ferredoxin"/>
    <property type="match status" value="1"/>
</dbReference>
<evidence type="ECO:0000256" key="2">
    <source>
        <dbReference type="ARBA" id="ARBA00023004"/>
    </source>
</evidence>
<evidence type="ECO:0000256" key="1">
    <source>
        <dbReference type="ARBA" id="ARBA00022723"/>
    </source>
</evidence>
<gene>
    <name evidence="5" type="ORF">DSCOOX_25820</name>
</gene>
<organism evidence="5 6">
    <name type="scientific">Desulfosarcina ovata subsp. ovata</name>
    <dbReference type="NCBI Taxonomy" id="2752305"/>
    <lineage>
        <taxon>Bacteria</taxon>
        <taxon>Pseudomonadati</taxon>
        <taxon>Thermodesulfobacteriota</taxon>
        <taxon>Desulfobacteria</taxon>
        <taxon>Desulfobacterales</taxon>
        <taxon>Desulfosarcinaceae</taxon>
        <taxon>Desulfosarcina</taxon>
    </lineage>
</organism>
<feature type="domain" description="4Fe-4S ferredoxin-type" evidence="4">
    <location>
        <begin position="313"/>
        <end position="341"/>
    </location>
</feature>